<dbReference type="EMBL" id="JAZDUA010000016">
    <property type="protein sequence ID" value="KAK7873163.1"/>
    <property type="molecule type" value="Genomic_DNA"/>
</dbReference>
<feature type="compositionally biased region" description="Polar residues" evidence="1">
    <location>
        <begin position="150"/>
        <end position="159"/>
    </location>
</feature>
<keyword evidence="3" id="KW-1185">Reference proteome</keyword>
<dbReference type="GO" id="GO:0005634">
    <property type="term" value="C:nucleus"/>
    <property type="evidence" value="ECO:0007669"/>
    <property type="project" value="TreeGrafter"/>
</dbReference>
<evidence type="ECO:0000256" key="1">
    <source>
        <dbReference type="SAM" id="MobiDB-lite"/>
    </source>
</evidence>
<reference evidence="2 3" key="1">
    <citation type="submission" date="2024-03" db="EMBL/GenBank/DDBJ databases">
        <title>The genome assembly and annotation of the cricket Gryllus longicercus Weissman &amp; Gray.</title>
        <authorList>
            <person name="Szrajer S."/>
            <person name="Gray D."/>
            <person name="Ylla G."/>
        </authorList>
    </citation>
    <scope>NUCLEOTIDE SEQUENCE [LARGE SCALE GENOMIC DNA]</scope>
    <source>
        <strain evidence="2">DAG 2021-001</strain>
        <tissue evidence="2">Whole body minus gut</tissue>
    </source>
</reference>
<name>A0AAN9Z9A3_9ORTH</name>
<feature type="compositionally biased region" description="Low complexity" evidence="1">
    <location>
        <begin position="237"/>
        <end position="256"/>
    </location>
</feature>
<gene>
    <name evidence="2" type="ORF">R5R35_006383</name>
</gene>
<organism evidence="2 3">
    <name type="scientific">Gryllus longicercus</name>
    <dbReference type="NCBI Taxonomy" id="2509291"/>
    <lineage>
        <taxon>Eukaryota</taxon>
        <taxon>Metazoa</taxon>
        <taxon>Ecdysozoa</taxon>
        <taxon>Arthropoda</taxon>
        <taxon>Hexapoda</taxon>
        <taxon>Insecta</taxon>
        <taxon>Pterygota</taxon>
        <taxon>Neoptera</taxon>
        <taxon>Polyneoptera</taxon>
        <taxon>Orthoptera</taxon>
        <taxon>Ensifera</taxon>
        <taxon>Gryllidea</taxon>
        <taxon>Grylloidea</taxon>
        <taxon>Gryllidae</taxon>
        <taxon>Gryllinae</taxon>
        <taxon>Gryllus</taxon>
    </lineage>
</organism>
<feature type="region of interest" description="Disordered" evidence="1">
    <location>
        <begin position="147"/>
        <end position="273"/>
    </location>
</feature>
<feature type="compositionally biased region" description="Acidic residues" evidence="1">
    <location>
        <begin position="10"/>
        <end position="19"/>
    </location>
</feature>
<feature type="compositionally biased region" description="Polar residues" evidence="1">
    <location>
        <begin position="59"/>
        <end position="72"/>
    </location>
</feature>
<feature type="compositionally biased region" description="Basic and acidic residues" evidence="1">
    <location>
        <begin position="27"/>
        <end position="45"/>
    </location>
</feature>
<accession>A0AAN9Z9A3</accession>
<protein>
    <recommendedName>
        <fullName evidence="4">Proline-rich protein PRCC</fullName>
    </recommendedName>
</protein>
<comment type="caution">
    <text evidence="2">The sequence shown here is derived from an EMBL/GenBank/DDBJ whole genome shotgun (WGS) entry which is preliminary data.</text>
</comment>
<evidence type="ECO:0008006" key="4">
    <source>
        <dbReference type="Google" id="ProtNLM"/>
    </source>
</evidence>
<sequence length="383" mass="42409">MSLVAYGSSDESENDEEESPQVQRPVPKLDFKQHTEQETNKKHLEPPSTENIKSDSKINDSGSIVKSGNSEKASGFFSSIPPPKTVQEGDVLKAEDRLTKKTIVKISVPSLSEFKEDESEPTKKKLKPSAKGSGLFALLPAPRNVFLKGTKSSDGSKTQAPLVPRVVSKPVKTPPVIPKRFLKPDEDSVEDSNANEPQDFFSLGSLNDVPEEVPFDPVGELSSSTLNLPRPASWGNSISEPQPSSSQDSSTEEFVSLDSQTGSADSDFIPVDNGNLQLSEEALQKLCGRRATRQQQELEVIDVSGAALIPDPQEWLTKQLTEERQLPARGFGHRRHDGPTSQQRRKHQITYLAFQAKENELELKNQWSQNRMSRKQTQSKYGF</sequence>
<evidence type="ECO:0000313" key="3">
    <source>
        <dbReference type="Proteomes" id="UP001378592"/>
    </source>
</evidence>
<evidence type="ECO:0000313" key="2">
    <source>
        <dbReference type="EMBL" id="KAK7873163.1"/>
    </source>
</evidence>
<proteinExistence type="predicted"/>
<dbReference type="AlphaFoldDB" id="A0AAN9Z9A3"/>
<dbReference type="Proteomes" id="UP001378592">
    <property type="component" value="Unassembled WGS sequence"/>
</dbReference>
<dbReference type="InterPro" id="IPR018800">
    <property type="entry name" value="PRCC"/>
</dbReference>
<dbReference type="Pfam" id="PF10253">
    <property type="entry name" value="PRCC"/>
    <property type="match status" value="1"/>
</dbReference>
<dbReference type="PANTHER" id="PTHR13621:SF2">
    <property type="entry name" value="PROLINE-RICH PROTEIN PRCC"/>
    <property type="match status" value="1"/>
</dbReference>
<feature type="region of interest" description="Disordered" evidence="1">
    <location>
        <begin position="1"/>
        <end position="89"/>
    </location>
</feature>
<dbReference type="PANTHER" id="PTHR13621">
    <property type="entry name" value="PROLINE-RICH PROTEIN PRCC"/>
    <property type="match status" value="1"/>
</dbReference>